<dbReference type="Pfam" id="PF14977">
    <property type="entry name" value="FAM194"/>
    <property type="match status" value="1"/>
</dbReference>
<evidence type="ECO:0000256" key="1">
    <source>
        <dbReference type="SAM" id="MobiDB-lite"/>
    </source>
</evidence>
<feature type="compositionally biased region" description="Basic and acidic residues" evidence="1">
    <location>
        <begin position="287"/>
        <end position="313"/>
    </location>
</feature>
<feature type="region of interest" description="Disordered" evidence="1">
    <location>
        <begin position="428"/>
        <end position="449"/>
    </location>
</feature>
<name>A0A821LBB5_9NEOP</name>
<comment type="caution">
    <text evidence="3">The sequence shown here is derived from an EMBL/GenBank/DDBJ whole genome shotgun (WGS) entry which is preliminary data.</text>
</comment>
<keyword evidence="4" id="KW-1185">Reference proteome</keyword>
<dbReference type="InterPro" id="IPR029281">
    <property type="entry name" value="FAM194_C"/>
</dbReference>
<dbReference type="Proteomes" id="UP000663880">
    <property type="component" value="Unassembled WGS sequence"/>
</dbReference>
<feature type="compositionally biased region" description="Basic and acidic residues" evidence="1">
    <location>
        <begin position="268"/>
        <end position="277"/>
    </location>
</feature>
<dbReference type="AlphaFoldDB" id="A0A821LBB5"/>
<gene>
    <name evidence="3" type="ORF">PMACD_LOCUS541</name>
</gene>
<organism evidence="3 4">
    <name type="scientific">Pieris macdunnoughi</name>
    <dbReference type="NCBI Taxonomy" id="345717"/>
    <lineage>
        <taxon>Eukaryota</taxon>
        <taxon>Metazoa</taxon>
        <taxon>Ecdysozoa</taxon>
        <taxon>Arthropoda</taxon>
        <taxon>Hexapoda</taxon>
        <taxon>Insecta</taxon>
        <taxon>Pterygota</taxon>
        <taxon>Neoptera</taxon>
        <taxon>Endopterygota</taxon>
        <taxon>Lepidoptera</taxon>
        <taxon>Glossata</taxon>
        <taxon>Ditrysia</taxon>
        <taxon>Papilionoidea</taxon>
        <taxon>Pieridae</taxon>
        <taxon>Pierinae</taxon>
        <taxon>Pieris</taxon>
    </lineage>
</organism>
<evidence type="ECO:0000313" key="4">
    <source>
        <dbReference type="Proteomes" id="UP000663880"/>
    </source>
</evidence>
<feature type="domain" description="FAM194 C-terminal" evidence="2">
    <location>
        <begin position="530"/>
        <end position="621"/>
    </location>
</feature>
<sequence>MRCCLKFKNIRYKNIASIILHNNGLKELKKFNYVAELCQYKTKCYQCQKVIQRVRDLLDNIDIIRKNEVLAICDHCKRSNVKLKCKRCEYMLERFISCRVQQTESLRDEYAAWWQTVKNILMTIIDVQNTCPHRVCFVRDSDPELRKLINLLKMPSPTIHPRVDTFPSRKIVLPLSVDNETKNVLLEIINEISLEKVSKEDSASVLSTCMCRYFNERKNERMHPKVSLELPVIKDKEIESSELNDALKLGITGMLDGDGDYLSKQKALKDSKMVSDRRKNKSSFKKSGKDDELNEDEKTNTKTSPEKTKGRKYKLDPEYELMLQLIKIHKEEGKLKAGRTKSTLRILKNMPKIDPLPELPVRPPKPRRSDAHLITAGSTLVCTPHDSLPRVMIRGTRMVSRDQRMKTKDPITLEPILFKNQIQCVTPVESSSETSKTSSSSESLMEEMPKSRLMGKGITKYALSKKEFIDKGWTMLPTTKIMRRMNIYKMEPANPHFDWFKSHAHKRAMFYDTREILAEINENGCGGKWFYKNGSVALHYCNSQGRSDKYRYIIYDLNEDDYVDVKNTRRPLTILACFDYLGNGVVYDQSGNARIKYNQSEGIIIDNKIGAPSKWKWHSLNDPPVLQNVYMDNKVTDDSLLQNFIIPDDLMIFNNDNTSKEVDEDMLAIEFENFVRGKAQKIMQKMTSYKIRMKAVKINDFFSLRIIDQENIYIIFRNGHIHFKLNIGMHLKSNEIIDTITVDVAEVSTPYDFVPETKSLSDIHEVLRCMQNFSKSRHR</sequence>
<feature type="compositionally biased region" description="Low complexity" evidence="1">
    <location>
        <begin position="429"/>
        <end position="443"/>
    </location>
</feature>
<proteinExistence type="predicted"/>
<dbReference type="OrthoDB" id="331263at2759"/>
<feature type="region of interest" description="Disordered" evidence="1">
    <location>
        <begin position="268"/>
        <end position="313"/>
    </location>
</feature>
<evidence type="ECO:0000259" key="2">
    <source>
        <dbReference type="Pfam" id="PF14977"/>
    </source>
</evidence>
<dbReference type="EMBL" id="CAJOBZ010000001">
    <property type="protein sequence ID" value="CAF4748786.1"/>
    <property type="molecule type" value="Genomic_DNA"/>
</dbReference>
<protein>
    <recommendedName>
        <fullName evidence="2">FAM194 C-terminal domain-containing protein</fullName>
    </recommendedName>
</protein>
<reference evidence="3" key="1">
    <citation type="submission" date="2021-02" db="EMBL/GenBank/DDBJ databases">
        <authorList>
            <person name="Steward A R."/>
        </authorList>
    </citation>
    <scope>NUCLEOTIDE SEQUENCE</scope>
</reference>
<accession>A0A821LBB5</accession>
<evidence type="ECO:0000313" key="3">
    <source>
        <dbReference type="EMBL" id="CAF4748786.1"/>
    </source>
</evidence>